<feature type="compositionally biased region" description="Basic and acidic residues" evidence="2">
    <location>
        <begin position="1346"/>
        <end position="1367"/>
    </location>
</feature>
<keyword evidence="5" id="KW-1185">Reference proteome</keyword>
<feature type="compositionally biased region" description="Polar residues" evidence="2">
    <location>
        <begin position="1263"/>
        <end position="1272"/>
    </location>
</feature>
<evidence type="ECO:0000313" key="4">
    <source>
        <dbReference type="EMBL" id="OLP86115.1"/>
    </source>
</evidence>
<feature type="compositionally biased region" description="Polar residues" evidence="2">
    <location>
        <begin position="1502"/>
        <end position="1528"/>
    </location>
</feature>
<feature type="region of interest" description="Disordered" evidence="2">
    <location>
        <begin position="1259"/>
        <end position="1286"/>
    </location>
</feature>
<feature type="region of interest" description="Disordered" evidence="2">
    <location>
        <begin position="1497"/>
        <end position="1528"/>
    </location>
</feature>
<name>A0A1Q9CT91_SYMMI</name>
<comment type="caution">
    <text evidence="4">The sequence shown here is derived from an EMBL/GenBank/DDBJ whole genome shotgun (WGS) entry which is preliminary data.</text>
</comment>
<keyword evidence="1" id="KW-0175">Coiled coil</keyword>
<feature type="compositionally biased region" description="Low complexity" evidence="2">
    <location>
        <begin position="52"/>
        <end position="64"/>
    </location>
</feature>
<proteinExistence type="predicted"/>
<dbReference type="PANTHER" id="PTHR48125">
    <property type="entry name" value="LP07818P1"/>
    <property type="match status" value="1"/>
</dbReference>
<feature type="chain" id="PRO_5013203553" evidence="3">
    <location>
        <begin position="19"/>
        <end position="2023"/>
    </location>
</feature>
<feature type="compositionally biased region" description="Low complexity" evidence="2">
    <location>
        <begin position="1168"/>
        <end position="1183"/>
    </location>
</feature>
<feature type="region of interest" description="Disordered" evidence="2">
    <location>
        <begin position="1168"/>
        <end position="1240"/>
    </location>
</feature>
<feature type="region of interest" description="Disordered" evidence="2">
    <location>
        <begin position="1110"/>
        <end position="1129"/>
    </location>
</feature>
<feature type="region of interest" description="Disordered" evidence="2">
    <location>
        <begin position="40"/>
        <end position="64"/>
    </location>
</feature>
<gene>
    <name evidence="4" type="ORF">AK812_SmicGene32809</name>
</gene>
<dbReference type="EMBL" id="LSRX01000935">
    <property type="protein sequence ID" value="OLP86115.1"/>
    <property type="molecule type" value="Genomic_DNA"/>
</dbReference>
<feature type="compositionally biased region" description="Basic and acidic residues" evidence="2">
    <location>
        <begin position="2006"/>
        <end position="2023"/>
    </location>
</feature>
<feature type="compositionally biased region" description="Basic and acidic residues" evidence="2">
    <location>
        <begin position="1374"/>
        <end position="1386"/>
    </location>
</feature>
<dbReference type="Proteomes" id="UP000186817">
    <property type="component" value="Unassembled WGS sequence"/>
</dbReference>
<dbReference type="OrthoDB" id="444337at2759"/>
<evidence type="ECO:0000313" key="5">
    <source>
        <dbReference type="Proteomes" id="UP000186817"/>
    </source>
</evidence>
<keyword evidence="3" id="KW-0732">Signal</keyword>
<reference evidence="4 5" key="1">
    <citation type="submission" date="2016-02" db="EMBL/GenBank/DDBJ databases">
        <title>Genome analysis of coral dinoflagellate symbionts highlights evolutionary adaptations to a symbiotic lifestyle.</title>
        <authorList>
            <person name="Aranda M."/>
            <person name="Li Y."/>
            <person name="Liew Y.J."/>
            <person name="Baumgarten S."/>
            <person name="Simakov O."/>
            <person name="Wilson M."/>
            <person name="Piel J."/>
            <person name="Ashoor H."/>
            <person name="Bougouffa S."/>
            <person name="Bajic V.B."/>
            <person name="Ryu T."/>
            <person name="Ravasi T."/>
            <person name="Bayer T."/>
            <person name="Micklem G."/>
            <person name="Kim H."/>
            <person name="Bhak J."/>
            <person name="Lajeunesse T.C."/>
            <person name="Voolstra C.R."/>
        </authorList>
    </citation>
    <scope>NUCLEOTIDE SEQUENCE [LARGE SCALE GENOMIC DNA]</scope>
    <source>
        <strain evidence="4 5">CCMP2467</strain>
    </source>
</reference>
<dbReference type="PANTHER" id="PTHR48125:SF12">
    <property type="entry name" value="AT HOOK TRANSCRIPTION FACTOR FAMILY-RELATED"/>
    <property type="match status" value="1"/>
</dbReference>
<feature type="compositionally biased region" description="Basic and acidic residues" evidence="2">
    <location>
        <begin position="1214"/>
        <end position="1229"/>
    </location>
</feature>
<protein>
    <submittedName>
        <fullName evidence="4">Uncharacterized protein</fullName>
    </submittedName>
</protein>
<feature type="region of interest" description="Disordered" evidence="2">
    <location>
        <begin position="1998"/>
        <end position="2023"/>
    </location>
</feature>
<feature type="coiled-coil region" evidence="1">
    <location>
        <begin position="1421"/>
        <end position="1483"/>
    </location>
</feature>
<evidence type="ECO:0000256" key="3">
    <source>
        <dbReference type="SAM" id="SignalP"/>
    </source>
</evidence>
<organism evidence="4 5">
    <name type="scientific">Symbiodinium microadriaticum</name>
    <name type="common">Dinoflagellate</name>
    <name type="synonym">Zooxanthella microadriatica</name>
    <dbReference type="NCBI Taxonomy" id="2951"/>
    <lineage>
        <taxon>Eukaryota</taxon>
        <taxon>Sar</taxon>
        <taxon>Alveolata</taxon>
        <taxon>Dinophyceae</taxon>
        <taxon>Suessiales</taxon>
        <taxon>Symbiodiniaceae</taxon>
        <taxon>Symbiodinium</taxon>
    </lineage>
</organism>
<feature type="signal peptide" evidence="3">
    <location>
        <begin position="1"/>
        <end position="18"/>
    </location>
</feature>
<evidence type="ECO:0000256" key="2">
    <source>
        <dbReference type="SAM" id="MobiDB-lite"/>
    </source>
</evidence>
<sequence length="2023" mass="219081">MKSFSLFGIVLESGATLAVVESKAAGVGLRVLATDCQADKKDPVEDCSDTEAPPARTPPRAGRFAARFGSPAGNCAEGGADDDNEETLEQNVLEAAETLEAFDDAAAQEFLQHLDAAIPDAESEDEQETEVQTAPAEPAGEVLPEEHWERYSRDEREMWERLRPRALRREAQQVRSSLAPEVVIKRLARLHPDLKARSDEVIKIINFSSVILLQATARAAARGKAPGQRVTWKVRASDKATRRTYLHSTMSQLSHASSPNAEAVPDRRRSEVAALRLHEAKLAALERLGASPGGVLNVSTEPSKQTAPAQQERLVWSVPYTLPAEKVGDEGSRRGIVDEAMRQGADSFSVNLGTAGKSAQQSCLGVEGLTAERWFHRAAGSSERMHIWMVECLGSAGIVMLWLADPAVPKAFTALWHDAAFEELIEVAADSTPDKLHVEAFGPKEKAAPERDLGFNELHLPTVQEVGAAMRECNAWFYSPRYAYRVNPITGKSEQVVQGEIPDGVGCTLLAGIFLTNPKAWEAHGDELDEFKSLGETAYNVTEWDLSLANMSFSLGGEWTLEGWHYLLAHGGVIWVAWTPANALEIRPNLESPNGTKVCNMPAPAELESLEPQTTVKIGAATNEEDSSLASLVSNMRLTGAALYERPASIPERHLQLHPKTHFLLHGGYLDQVSSRPLLISGHGLMEGIVNHGHPTGKLKHPAMRELQLNLFPDQDRALPGGLPGKWGPQAGRRAGFCARTILTIIKDAGTIAASIEADLKDQKLVGMECAVDATRVVRSAGNAAKYMAELGFMRGAGPFRGYFRCAGSTVESCHNLDLDYRHIQRMNATKKGINWGTMVALCHQGHVPTQHAQVEEGPDLPLILMSSTAGLYVASAGGYDCPAAVTPKQKKAAFNASKNPWTYKRLTKQLTPGDLFRFVPGTFSSRWQPLQVLGRMSDATGLLLRRCGLRGGERQKAWKENRLRVGKCARFAGSTAKLIGSAVTFAAEAFHACGDDASLPAVCSSMVTFALRGARTCTSVGKINPDWSSTAGHWVERLAWYIRHAGSLRSEERTYEVHSVPSRAPSAPSVYAKQAISVREVRTVADVPVQQTPCPCLVVTSTEARQSRSPVRVVRAGSGTAPTRQTRPPIQTWPQAAIQRLGATTWASTDERHDIASSGHCQVELAVPAGSTPTPSGSSVPAVIRGTPGPALEATPRTTPSPSRVRFAATRPAEAEKGLRSDELRDPDAPLMPPETVPSAQAVPISDSLQGHAASFEAAQQPHATSGQSDAGSDELKQSGPEQGDVLSKQSMDVLMTFMQEQMKHFEDRLKMELLGRLRGSAVQRSAQAAASLEEKLLLQIQRVQEEGERLREPRGTPRETPRREESSEEPSSDGRRDDNHESERETVKELLINFRKLAAELQMQITRLDRLDMDIGGRLGGLEEGIRRLDAENAKLTEQLTESARRLAAPVALAEDLQQAVRSLEEALESWQSHTQHLEDDLRSRMEELSHSVARLEPSKGQSPVQASPKGQSSPSRASPAQRTIPSLPTSTAFLNLVSILPAYSPSSQDRDALVGMGRADSPGSDDVVPSLAVPLLAGAEEPLPAEDAFRALEGFPVIYSGFGAMHSGEIAYLRYHGDPGVVHTRVIVGQVQDDEYMIITPDYDIYVEELAMHNPDLAYLWRSPDGRVPRGLPGHQIYGFAPMTAAEYARLMQAGRAELDAELARRGLAGPGAAVVPAAAGGAAAVVAPVVAGGVAGPAGGGVAAAVVRAAAGASGPGAGDLSGQGLVWVAAESTGGFVYGEPVVGVAAAQADGARTVHTLGDGSQIFCMCISEGGVVNFNNRPSACDRRILEVRFNALGSPERPLSEVVAASKEYDMKWKMVGPRTTLWCLSYLSVEGLGFEAHHERFRQLCKVDAGAWGIQEHFQVSMFLRQLVQVDQLDACNSYGIELMFRRVQTIEYAHSERARENESRSVGGKLSLEEQYTFGSLVRQAGTLMICPSLLEHVKSEVEKDVQLSKNMRKAREERELARKNKKKDDP</sequence>
<accession>A0A1Q9CT91</accession>
<evidence type="ECO:0000256" key="1">
    <source>
        <dbReference type="SAM" id="Coils"/>
    </source>
</evidence>
<feature type="region of interest" description="Disordered" evidence="2">
    <location>
        <begin position="1346"/>
        <end position="1386"/>
    </location>
</feature>